<evidence type="ECO:0000313" key="1">
    <source>
        <dbReference type="EMBL" id="JAE20054.1"/>
    </source>
</evidence>
<accession>A0A0A9G9D2</accession>
<reference evidence="1" key="1">
    <citation type="submission" date="2014-09" db="EMBL/GenBank/DDBJ databases">
        <authorList>
            <person name="Magalhaes I.L.F."/>
            <person name="Oliveira U."/>
            <person name="Santos F.R."/>
            <person name="Vidigal T.H.D.A."/>
            <person name="Brescovit A.D."/>
            <person name="Santos A.J."/>
        </authorList>
    </citation>
    <scope>NUCLEOTIDE SEQUENCE</scope>
    <source>
        <tissue evidence="1">Shoot tissue taken approximately 20 cm above the soil surface</tissue>
    </source>
</reference>
<name>A0A0A9G9D2_ARUDO</name>
<organism evidence="1">
    <name type="scientific">Arundo donax</name>
    <name type="common">Giant reed</name>
    <name type="synonym">Donax arundinaceus</name>
    <dbReference type="NCBI Taxonomy" id="35708"/>
    <lineage>
        <taxon>Eukaryota</taxon>
        <taxon>Viridiplantae</taxon>
        <taxon>Streptophyta</taxon>
        <taxon>Embryophyta</taxon>
        <taxon>Tracheophyta</taxon>
        <taxon>Spermatophyta</taxon>
        <taxon>Magnoliopsida</taxon>
        <taxon>Liliopsida</taxon>
        <taxon>Poales</taxon>
        <taxon>Poaceae</taxon>
        <taxon>PACMAD clade</taxon>
        <taxon>Arundinoideae</taxon>
        <taxon>Arundineae</taxon>
        <taxon>Arundo</taxon>
    </lineage>
</organism>
<sequence>MQISVEVTHHHVETLFVFSFLQVSSVEHAEITPLKKLFCGCCHAFQEIGIEALLVGFQNELNHHHLCQDVLNPSSQNDGHENFQLEVIPSLKMVCLFPILQTFQEIPSRLEMVCPFPVLQTFQEENQIDYLELNFHF</sequence>
<reference evidence="1" key="2">
    <citation type="journal article" date="2015" name="Data Brief">
        <title>Shoot transcriptome of the giant reed, Arundo donax.</title>
        <authorList>
            <person name="Barrero R.A."/>
            <person name="Guerrero F.D."/>
            <person name="Moolhuijzen P."/>
            <person name="Goolsby J.A."/>
            <person name="Tidwell J."/>
            <person name="Bellgard S.E."/>
            <person name="Bellgard M.I."/>
        </authorList>
    </citation>
    <scope>NUCLEOTIDE SEQUENCE</scope>
    <source>
        <tissue evidence="1">Shoot tissue taken approximately 20 cm above the soil surface</tissue>
    </source>
</reference>
<proteinExistence type="predicted"/>
<dbReference type="AlphaFoldDB" id="A0A0A9G9D2"/>
<protein>
    <submittedName>
        <fullName evidence="1">Uncharacterized protein</fullName>
    </submittedName>
</protein>
<dbReference type="EMBL" id="GBRH01177842">
    <property type="protein sequence ID" value="JAE20054.1"/>
    <property type="molecule type" value="Transcribed_RNA"/>
</dbReference>